<keyword evidence="5" id="KW-1185">Reference proteome</keyword>
<evidence type="ECO:0008006" key="6">
    <source>
        <dbReference type="Google" id="ProtNLM"/>
    </source>
</evidence>
<dbReference type="Proteomes" id="UP000807716">
    <property type="component" value="Unassembled WGS sequence"/>
</dbReference>
<comment type="caution">
    <text evidence="4">The sequence shown here is derived from an EMBL/GenBank/DDBJ whole genome shotgun (WGS) entry which is preliminary data.</text>
</comment>
<feature type="chain" id="PRO_5040426871" description="Transmembrane protein" evidence="3">
    <location>
        <begin position="25"/>
        <end position="127"/>
    </location>
</feature>
<feature type="compositionally biased region" description="Low complexity" evidence="1">
    <location>
        <begin position="26"/>
        <end position="60"/>
    </location>
</feature>
<evidence type="ECO:0000313" key="4">
    <source>
        <dbReference type="EMBL" id="KAG0268495.1"/>
    </source>
</evidence>
<sequence>MALSKVFVWTLFALVAFMAVCVSAQSPTPTSTEVSPSSVPTSSNSGPTPTIPSIPTRPSTNYTGPAPGQFDTLRSIIDSYATGRANNPGSSPTPKPDGTGSGADKAVVMGSLAILATVAMTAAGFIL</sequence>
<accession>A0A9P6QKQ2</accession>
<dbReference type="EMBL" id="JAAAJB010000049">
    <property type="protein sequence ID" value="KAG0268495.1"/>
    <property type="molecule type" value="Genomic_DNA"/>
</dbReference>
<feature type="region of interest" description="Disordered" evidence="1">
    <location>
        <begin position="26"/>
        <end position="104"/>
    </location>
</feature>
<feature type="transmembrane region" description="Helical" evidence="2">
    <location>
        <begin position="106"/>
        <end position="126"/>
    </location>
</feature>
<evidence type="ECO:0000256" key="1">
    <source>
        <dbReference type="SAM" id="MobiDB-lite"/>
    </source>
</evidence>
<reference evidence="4" key="1">
    <citation type="journal article" date="2020" name="Fungal Divers.">
        <title>Resolving the Mortierellaceae phylogeny through synthesis of multi-gene phylogenetics and phylogenomics.</title>
        <authorList>
            <person name="Vandepol N."/>
            <person name="Liber J."/>
            <person name="Desiro A."/>
            <person name="Na H."/>
            <person name="Kennedy M."/>
            <person name="Barry K."/>
            <person name="Grigoriev I.V."/>
            <person name="Miller A.N."/>
            <person name="O'Donnell K."/>
            <person name="Stajich J.E."/>
            <person name="Bonito G."/>
        </authorList>
    </citation>
    <scope>NUCLEOTIDE SEQUENCE</scope>
    <source>
        <strain evidence="4">BC1065</strain>
    </source>
</reference>
<dbReference type="OrthoDB" id="10478798at2759"/>
<protein>
    <recommendedName>
        <fullName evidence="6">Transmembrane protein</fullName>
    </recommendedName>
</protein>
<keyword evidence="2" id="KW-0812">Transmembrane</keyword>
<evidence type="ECO:0000313" key="5">
    <source>
        <dbReference type="Proteomes" id="UP000807716"/>
    </source>
</evidence>
<organism evidence="4 5">
    <name type="scientific">Actinomortierella ambigua</name>
    <dbReference type="NCBI Taxonomy" id="1343610"/>
    <lineage>
        <taxon>Eukaryota</taxon>
        <taxon>Fungi</taxon>
        <taxon>Fungi incertae sedis</taxon>
        <taxon>Mucoromycota</taxon>
        <taxon>Mortierellomycotina</taxon>
        <taxon>Mortierellomycetes</taxon>
        <taxon>Mortierellales</taxon>
        <taxon>Mortierellaceae</taxon>
        <taxon>Actinomortierella</taxon>
    </lineage>
</organism>
<evidence type="ECO:0000256" key="2">
    <source>
        <dbReference type="SAM" id="Phobius"/>
    </source>
</evidence>
<name>A0A9P6QKQ2_9FUNG</name>
<dbReference type="AlphaFoldDB" id="A0A9P6QKQ2"/>
<proteinExistence type="predicted"/>
<keyword evidence="2" id="KW-0472">Membrane</keyword>
<feature type="signal peptide" evidence="3">
    <location>
        <begin position="1"/>
        <end position="24"/>
    </location>
</feature>
<evidence type="ECO:0000256" key="3">
    <source>
        <dbReference type="SAM" id="SignalP"/>
    </source>
</evidence>
<gene>
    <name evidence="4" type="ORF">DFQ27_006560</name>
</gene>
<keyword evidence="2" id="KW-1133">Transmembrane helix</keyword>
<keyword evidence="3" id="KW-0732">Signal</keyword>